<evidence type="ECO:0000259" key="10">
    <source>
        <dbReference type="PROSITE" id="PS51034"/>
    </source>
</evidence>
<sequence>MRLRGHHHLASTQGLFIYVGTRCKRRSLISLPTFQIGPQKGVEQSMTVIISFHDTFITKVDRAYRCTCFFMEADKVVTSRFEVSMLPTTDLLDTARMPLCTYNVRRGSITGAPVAYATVGEEVYHVWRCDSDMFGMLVHSCFVDDGSGGERKQLLDEQGCAIDQVILPDLAYNQQSNMAYAEVHVFKFADKVTTYFQCAITICMRADGACNGVTPPSCRGSQSARNRTRFARDSADMPPGRITENESLPSREINQETDMDVSADRIVVLDLDDRTSPTTAALENKENVILDPLDWRSGPSIQVMEASARQVCLSTSGFGVVLSVFVLILMASISGIGALYMRHRQQPPLKP</sequence>
<proteinExistence type="predicted"/>
<protein>
    <submittedName>
        <fullName evidence="12">ZP domain-containing protein</fullName>
    </submittedName>
</protein>
<dbReference type="PANTHER" id="PTHR22907:SF27">
    <property type="entry name" value="ZP DOMAIN-CONTAINING PROTEIN"/>
    <property type="match status" value="1"/>
</dbReference>
<evidence type="ECO:0000256" key="1">
    <source>
        <dbReference type="ARBA" id="ARBA00004251"/>
    </source>
</evidence>
<evidence type="ECO:0000256" key="7">
    <source>
        <dbReference type="ARBA" id="ARBA00023136"/>
    </source>
</evidence>
<dbReference type="Proteomes" id="UP000887566">
    <property type="component" value="Unplaced"/>
</dbReference>
<keyword evidence="6 9" id="KW-1133">Transmembrane helix</keyword>
<evidence type="ECO:0000256" key="4">
    <source>
        <dbReference type="ARBA" id="ARBA00022692"/>
    </source>
</evidence>
<dbReference type="Pfam" id="PF25057">
    <property type="entry name" value="CUT_N"/>
    <property type="match status" value="1"/>
</dbReference>
<dbReference type="InterPro" id="IPR057475">
    <property type="entry name" value="CUT_C"/>
</dbReference>
<dbReference type="GO" id="GO:0005886">
    <property type="term" value="C:plasma membrane"/>
    <property type="evidence" value="ECO:0007669"/>
    <property type="project" value="UniProtKB-SubCell"/>
</dbReference>
<dbReference type="InterPro" id="IPR001507">
    <property type="entry name" value="ZP_dom"/>
</dbReference>
<dbReference type="Pfam" id="PF25301">
    <property type="entry name" value="CUT_C"/>
    <property type="match status" value="1"/>
</dbReference>
<keyword evidence="7 9" id="KW-0472">Membrane</keyword>
<comment type="subcellular location">
    <subcellularLocation>
        <location evidence="1">Cell membrane</location>
        <topology evidence="1">Single-pass type I membrane protein</topology>
    </subcellularLocation>
</comment>
<evidence type="ECO:0000256" key="3">
    <source>
        <dbReference type="ARBA" id="ARBA00022475"/>
    </source>
</evidence>
<evidence type="ECO:0000313" key="12">
    <source>
        <dbReference type="WBParaSite" id="PSAMB.scaffold4586size14155.g24663.t1"/>
    </source>
</evidence>
<evidence type="ECO:0000313" key="11">
    <source>
        <dbReference type="Proteomes" id="UP000887566"/>
    </source>
</evidence>
<keyword evidence="5" id="KW-0732">Signal</keyword>
<organism evidence="11 12">
    <name type="scientific">Plectus sambesii</name>
    <dbReference type="NCBI Taxonomy" id="2011161"/>
    <lineage>
        <taxon>Eukaryota</taxon>
        <taxon>Metazoa</taxon>
        <taxon>Ecdysozoa</taxon>
        <taxon>Nematoda</taxon>
        <taxon>Chromadorea</taxon>
        <taxon>Plectida</taxon>
        <taxon>Plectina</taxon>
        <taxon>Plectoidea</taxon>
        <taxon>Plectidae</taxon>
        <taxon>Plectus</taxon>
    </lineage>
</organism>
<evidence type="ECO:0000256" key="9">
    <source>
        <dbReference type="SAM" id="Phobius"/>
    </source>
</evidence>
<accession>A0A914WKV5</accession>
<name>A0A914WKV5_9BILA</name>
<evidence type="ECO:0000256" key="6">
    <source>
        <dbReference type="ARBA" id="ARBA00022989"/>
    </source>
</evidence>
<dbReference type="InterPro" id="IPR056953">
    <property type="entry name" value="CUT_N"/>
</dbReference>
<keyword evidence="4 9" id="KW-0812">Transmembrane</keyword>
<dbReference type="PANTHER" id="PTHR22907">
    <property type="entry name" value="GH04558P"/>
    <property type="match status" value="1"/>
</dbReference>
<feature type="domain" description="ZP" evidence="10">
    <location>
        <begin position="1"/>
        <end position="217"/>
    </location>
</feature>
<keyword evidence="11" id="KW-1185">Reference proteome</keyword>
<feature type="transmembrane region" description="Helical" evidence="9">
    <location>
        <begin position="317"/>
        <end position="341"/>
    </location>
</feature>
<dbReference type="AlphaFoldDB" id="A0A914WKV5"/>
<reference evidence="12" key="1">
    <citation type="submission" date="2022-11" db="UniProtKB">
        <authorList>
            <consortium name="WormBaseParasite"/>
        </authorList>
    </citation>
    <scope>IDENTIFICATION</scope>
</reference>
<dbReference type="InterPro" id="IPR051962">
    <property type="entry name" value="Cuticlin"/>
</dbReference>
<keyword evidence="3" id="KW-1003">Cell membrane</keyword>
<keyword evidence="2" id="KW-0193">Cuticle</keyword>
<evidence type="ECO:0000256" key="2">
    <source>
        <dbReference type="ARBA" id="ARBA00022460"/>
    </source>
</evidence>
<dbReference type="WBParaSite" id="PSAMB.scaffold4586size14155.g24663.t1">
    <property type="protein sequence ID" value="PSAMB.scaffold4586size14155.g24663.t1"/>
    <property type="gene ID" value="PSAMB.scaffold4586size14155.g24663"/>
</dbReference>
<feature type="region of interest" description="Disordered" evidence="8">
    <location>
        <begin position="216"/>
        <end position="247"/>
    </location>
</feature>
<evidence type="ECO:0000256" key="8">
    <source>
        <dbReference type="SAM" id="MobiDB-lite"/>
    </source>
</evidence>
<dbReference type="SMART" id="SM00241">
    <property type="entry name" value="ZP"/>
    <property type="match status" value="1"/>
</dbReference>
<dbReference type="PROSITE" id="PS51034">
    <property type="entry name" value="ZP_2"/>
    <property type="match status" value="1"/>
</dbReference>
<evidence type="ECO:0000256" key="5">
    <source>
        <dbReference type="ARBA" id="ARBA00022729"/>
    </source>
</evidence>
<dbReference type="GO" id="GO:0042302">
    <property type="term" value="F:structural constituent of cuticle"/>
    <property type="evidence" value="ECO:0007669"/>
    <property type="project" value="UniProtKB-KW"/>
</dbReference>